<dbReference type="GO" id="GO:0004742">
    <property type="term" value="F:dihydrolipoyllysine-residue acetyltransferase activity"/>
    <property type="evidence" value="ECO:0007669"/>
    <property type="project" value="TreeGrafter"/>
</dbReference>
<keyword evidence="5" id="KW-1185">Reference proteome</keyword>
<dbReference type="SUPFAM" id="SSF51230">
    <property type="entry name" value="Single hybrid motif"/>
    <property type="match status" value="1"/>
</dbReference>
<dbReference type="InterPro" id="IPR036625">
    <property type="entry name" value="E3-bd_dom_sf"/>
</dbReference>
<feature type="domain" description="Peripheral subunit-binding (PSBD)" evidence="3">
    <location>
        <begin position="128"/>
        <end position="168"/>
    </location>
</feature>
<dbReference type="EMBL" id="GL377303">
    <property type="protein sequence ID" value="EFJ01419.1"/>
    <property type="molecule type" value="Genomic_DNA"/>
</dbReference>
<organism evidence="5">
    <name type="scientific">Schizophyllum commune (strain H4-8 / FGSC 9210)</name>
    <name type="common">Split gill fungus</name>
    <dbReference type="NCBI Taxonomy" id="578458"/>
    <lineage>
        <taxon>Eukaryota</taxon>
        <taxon>Fungi</taxon>
        <taxon>Dikarya</taxon>
        <taxon>Basidiomycota</taxon>
        <taxon>Agaricomycotina</taxon>
        <taxon>Agaricomycetes</taxon>
        <taxon>Agaricomycetidae</taxon>
        <taxon>Agaricales</taxon>
        <taxon>Schizophyllaceae</taxon>
        <taxon>Schizophyllum</taxon>
    </lineage>
</organism>
<feature type="non-terminal residue" evidence="4">
    <location>
        <position position="168"/>
    </location>
</feature>
<dbReference type="OrthoDB" id="537444at2759"/>
<reference evidence="4 5" key="1">
    <citation type="journal article" date="2010" name="Nat. Biotechnol.">
        <title>Genome sequence of the model mushroom Schizophyllum commune.</title>
        <authorList>
            <person name="Ohm R.A."/>
            <person name="de Jong J.F."/>
            <person name="Lugones L.G."/>
            <person name="Aerts A."/>
            <person name="Kothe E."/>
            <person name="Stajich J.E."/>
            <person name="de Vries R.P."/>
            <person name="Record E."/>
            <person name="Levasseur A."/>
            <person name="Baker S.E."/>
            <person name="Bartholomew K.A."/>
            <person name="Coutinho P.M."/>
            <person name="Erdmann S."/>
            <person name="Fowler T.J."/>
            <person name="Gathman A.C."/>
            <person name="Lombard V."/>
            <person name="Henrissat B."/>
            <person name="Knabe N."/>
            <person name="Kuees U."/>
            <person name="Lilly W.W."/>
            <person name="Lindquist E."/>
            <person name="Lucas S."/>
            <person name="Magnuson J.K."/>
            <person name="Piumi F."/>
            <person name="Raudaskoski M."/>
            <person name="Salamov A."/>
            <person name="Schmutz J."/>
            <person name="Schwarze F.W.M.R."/>
            <person name="vanKuyk P.A."/>
            <person name="Horton J.S."/>
            <person name="Grigoriev I.V."/>
            <person name="Woesten H.A.B."/>
        </authorList>
    </citation>
    <scope>NUCLEOTIDE SEQUENCE [LARGE SCALE GENOMIC DNA]</scope>
    <source>
        <strain evidence="5">H4-8 / FGSC 9210</strain>
    </source>
</reference>
<dbReference type="OMA" id="MIVLCEE"/>
<evidence type="ECO:0000256" key="1">
    <source>
        <dbReference type="ARBA" id="ARBA00007317"/>
    </source>
</evidence>
<dbReference type="PANTHER" id="PTHR23151:SF82">
    <property type="entry name" value="PYRUVATE DEHYDROGENASE COMPLEX PROTEIN X COMPONENT, MITOCHONDRIAL"/>
    <property type="match status" value="1"/>
</dbReference>
<evidence type="ECO:0000259" key="3">
    <source>
        <dbReference type="PROSITE" id="PS51826"/>
    </source>
</evidence>
<gene>
    <name evidence="4" type="ORF">SCHCODRAFT_75006</name>
</gene>
<dbReference type="VEuPathDB" id="FungiDB:SCHCODRAFT_02604130"/>
<dbReference type="PANTHER" id="PTHR23151">
    <property type="entry name" value="DIHYDROLIPOAMIDE ACETYL/SUCCINYL-TRANSFERASE-RELATED"/>
    <property type="match status" value="1"/>
</dbReference>
<comment type="similarity">
    <text evidence="1">Belongs to the 2-oxoacid dehydrogenase family.</text>
</comment>
<evidence type="ECO:0000259" key="2">
    <source>
        <dbReference type="PROSITE" id="PS50968"/>
    </source>
</evidence>
<dbReference type="Gene3D" id="2.40.50.100">
    <property type="match status" value="1"/>
</dbReference>
<dbReference type="InterPro" id="IPR000089">
    <property type="entry name" value="Biotin_lipoyl"/>
</dbReference>
<dbReference type="InterPro" id="IPR011053">
    <property type="entry name" value="Single_hybrid_motif"/>
</dbReference>
<dbReference type="InterPro" id="IPR045257">
    <property type="entry name" value="E2/Pdx1"/>
</dbReference>
<dbReference type="AlphaFoldDB" id="D8PUA7"/>
<feature type="domain" description="Lipoyl-binding" evidence="2">
    <location>
        <begin position="37"/>
        <end position="113"/>
    </location>
</feature>
<dbReference type="GO" id="GO:0045254">
    <property type="term" value="C:pyruvate dehydrogenase complex"/>
    <property type="evidence" value="ECO:0007669"/>
    <property type="project" value="InterPro"/>
</dbReference>
<sequence length="168" mass="17811">MSAVATLRVAAGVLASVPVARMAAARALHCSAVRGCISQLAMPIPYPDMTEGDIAKWKMKEGDAFHVGDVLLEIETDKTMVDVEAQRDGVVGKIIVPDGYKRVRVGKVLALLADEGDDISRLELPAQPIFPSVRRLLAAHRISPIDAAAIPGTGTRGMLTKGDVLAFV</sequence>
<dbReference type="SUPFAM" id="SSF47005">
    <property type="entry name" value="Peripheral subunit-binding domain of 2-oxo acid dehydrogenase complex"/>
    <property type="match status" value="1"/>
</dbReference>
<proteinExistence type="inferred from homology"/>
<dbReference type="STRING" id="578458.D8PUA7"/>
<dbReference type="InterPro" id="IPR004167">
    <property type="entry name" value="PSBD"/>
</dbReference>
<dbReference type="CDD" id="cd06849">
    <property type="entry name" value="lipoyl_domain"/>
    <property type="match status" value="1"/>
</dbReference>
<dbReference type="eggNOG" id="KOG0557">
    <property type="taxonomic scope" value="Eukaryota"/>
</dbReference>
<dbReference type="Proteomes" id="UP000007431">
    <property type="component" value="Unassembled WGS sequence"/>
</dbReference>
<dbReference type="Pfam" id="PF00364">
    <property type="entry name" value="Biotin_lipoyl"/>
    <property type="match status" value="1"/>
</dbReference>
<evidence type="ECO:0000313" key="5">
    <source>
        <dbReference type="Proteomes" id="UP000007431"/>
    </source>
</evidence>
<dbReference type="Pfam" id="PF02817">
    <property type="entry name" value="E3_binding"/>
    <property type="match status" value="1"/>
</dbReference>
<protein>
    <recommendedName>
        <fullName evidence="6">Lipoyl-binding domain-containing protein</fullName>
    </recommendedName>
</protein>
<accession>D8PUA7</accession>
<evidence type="ECO:0000313" key="4">
    <source>
        <dbReference type="EMBL" id="EFJ01419.1"/>
    </source>
</evidence>
<dbReference type="PROSITE" id="PS50968">
    <property type="entry name" value="BIOTINYL_LIPOYL"/>
    <property type="match status" value="1"/>
</dbReference>
<dbReference type="PROSITE" id="PS51826">
    <property type="entry name" value="PSBD"/>
    <property type="match status" value="1"/>
</dbReference>
<dbReference type="HOGENOM" id="CLU_035825_0_0_1"/>
<dbReference type="GeneID" id="9594926"/>
<dbReference type="InParanoid" id="D8PUA7"/>
<dbReference type="Gene3D" id="4.10.320.10">
    <property type="entry name" value="E3-binding domain"/>
    <property type="match status" value="1"/>
</dbReference>
<evidence type="ECO:0008006" key="6">
    <source>
        <dbReference type="Google" id="ProtNLM"/>
    </source>
</evidence>
<dbReference type="GO" id="GO:0006086">
    <property type="term" value="P:pyruvate decarboxylation to acetyl-CoA"/>
    <property type="evidence" value="ECO:0007669"/>
    <property type="project" value="InterPro"/>
</dbReference>
<dbReference type="KEGG" id="scm:SCHCO_02604130"/>
<name>D8PUA7_SCHCM</name>